<name>A0A0R3Q978_9BILA</name>
<proteinExistence type="predicted"/>
<feature type="region of interest" description="Disordered" evidence="1">
    <location>
        <begin position="1"/>
        <end position="45"/>
    </location>
</feature>
<organism evidence="2">
    <name type="scientific">Brugia timori</name>
    <dbReference type="NCBI Taxonomy" id="42155"/>
    <lineage>
        <taxon>Eukaryota</taxon>
        <taxon>Metazoa</taxon>
        <taxon>Ecdysozoa</taxon>
        <taxon>Nematoda</taxon>
        <taxon>Chromadorea</taxon>
        <taxon>Rhabditida</taxon>
        <taxon>Spirurina</taxon>
        <taxon>Spiruromorpha</taxon>
        <taxon>Filarioidea</taxon>
        <taxon>Onchocercidae</taxon>
        <taxon>Brugia</taxon>
    </lineage>
</organism>
<sequence>LEALNLQNESGKEKSIGYSEMQRDNWNDNKSREKEGGSLKDCAGY</sequence>
<protein>
    <submittedName>
        <fullName evidence="2">Lysozyme</fullName>
    </submittedName>
</protein>
<reference evidence="2" key="1">
    <citation type="submission" date="2017-02" db="UniProtKB">
        <authorList>
            <consortium name="WormBaseParasite"/>
        </authorList>
    </citation>
    <scope>IDENTIFICATION</scope>
</reference>
<feature type="compositionally biased region" description="Basic and acidic residues" evidence="1">
    <location>
        <begin position="10"/>
        <end position="38"/>
    </location>
</feature>
<accession>A0A0R3Q978</accession>
<evidence type="ECO:0000313" key="2">
    <source>
        <dbReference type="WBParaSite" id="BTMF_0000288601-mRNA-1"/>
    </source>
</evidence>
<dbReference type="AlphaFoldDB" id="A0A0R3Q978"/>
<dbReference type="WBParaSite" id="BTMF_0000288601-mRNA-1">
    <property type="protein sequence ID" value="BTMF_0000288601-mRNA-1"/>
    <property type="gene ID" value="BTMF_0000288601"/>
</dbReference>
<evidence type="ECO:0000256" key="1">
    <source>
        <dbReference type="SAM" id="MobiDB-lite"/>
    </source>
</evidence>